<accession>A0ABT1MQ63</accession>
<comment type="catalytic activity">
    <reaction evidence="1">
        <text>4-amino-5-aminomethyl-2-methylpyrimidine + H2O = 4-amino-5-hydroxymethyl-2-methylpyrimidine + NH4(+)</text>
        <dbReference type="Rhea" id="RHEA:31799"/>
        <dbReference type="ChEBI" id="CHEBI:15377"/>
        <dbReference type="ChEBI" id="CHEBI:16892"/>
        <dbReference type="ChEBI" id="CHEBI:28938"/>
        <dbReference type="ChEBI" id="CHEBI:63416"/>
        <dbReference type="EC" id="3.5.99.2"/>
    </reaction>
</comment>
<dbReference type="Pfam" id="PF03070">
    <property type="entry name" value="TENA_THI-4"/>
    <property type="match status" value="1"/>
</dbReference>
<evidence type="ECO:0000256" key="1">
    <source>
        <dbReference type="RuleBase" id="RU363093"/>
    </source>
</evidence>
<comment type="catalytic activity">
    <reaction evidence="1">
        <text>thiamine + H2O = 5-(2-hydroxyethyl)-4-methylthiazole + 4-amino-5-hydroxymethyl-2-methylpyrimidine + H(+)</text>
        <dbReference type="Rhea" id="RHEA:17509"/>
        <dbReference type="ChEBI" id="CHEBI:15377"/>
        <dbReference type="ChEBI" id="CHEBI:15378"/>
        <dbReference type="ChEBI" id="CHEBI:16892"/>
        <dbReference type="ChEBI" id="CHEBI:17957"/>
        <dbReference type="ChEBI" id="CHEBI:18385"/>
        <dbReference type="EC" id="3.5.99.2"/>
    </reaction>
</comment>
<comment type="caution">
    <text evidence="3">The sequence shown here is derived from an EMBL/GenBank/DDBJ whole genome shotgun (WGS) entry which is preliminary data.</text>
</comment>
<keyword evidence="4" id="KW-1185">Reference proteome</keyword>
<dbReference type="RefSeq" id="WP_255328659.1">
    <property type="nucleotide sequence ID" value="NZ_JAKZEU010000002.1"/>
</dbReference>
<dbReference type="PANTHER" id="PTHR43198">
    <property type="entry name" value="BIFUNCTIONAL TH2 PROTEIN"/>
    <property type="match status" value="1"/>
</dbReference>
<organism evidence="3 4">
    <name type="scientific">Paracoccus albicereus</name>
    <dbReference type="NCBI Taxonomy" id="2922394"/>
    <lineage>
        <taxon>Bacteria</taxon>
        <taxon>Pseudomonadati</taxon>
        <taxon>Pseudomonadota</taxon>
        <taxon>Alphaproteobacteria</taxon>
        <taxon>Rhodobacterales</taxon>
        <taxon>Paracoccaceae</taxon>
        <taxon>Paracoccus</taxon>
    </lineage>
</organism>
<reference evidence="3 4" key="1">
    <citation type="submission" date="2022-03" db="EMBL/GenBank/DDBJ databases">
        <authorList>
            <person name="He Y."/>
        </authorList>
    </citation>
    <scope>NUCLEOTIDE SEQUENCE [LARGE SCALE GENOMIC DNA]</scope>
    <source>
        <strain evidence="3 4">TK19116</strain>
    </source>
</reference>
<dbReference type="PANTHER" id="PTHR43198:SF2">
    <property type="entry name" value="SI:CH1073-67J19.1-RELATED"/>
    <property type="match status" value="1"/>
</dbReference>
<evidence type="ECO:0000313" key="4">
    <source>
        <dbReference type="Proteomes" id="UP001203945"/>
    </source>
</evidence>
<gene>
    <name evidence="3" type="primary">tenA</name>
    <name evidence="3" type="ORF">MLD63_04305</name>
</gene>
<comment type="pathway">
    <text evidence="1">Cofactor biosynthesis; thiamine diphosphate biosynthesis.</text>
</comment>
<name>A0ABT1MQ63_9RHOB</name>
<dbReference type="Gene3D" id="1.20.910.10">
    <property type="entry name" value="Heme oxygenase-like"/>
    <property type="match status" value="1"/>
</dbReference>
<dbReference type="InterPro" id="IPR016084">
    <property type="entry name" value="Haem_Oase-like_multi-hlx"/>
</dbReference>
<evidence type="ECO:0000313" key="3">
    <source>
        <dbReference type="EMBL" id="MCQ0969651.1"/>
    </source>
</evidence>
<keyword evidence="1" id="KW-0378">Hydrolase</keyword>
<dbReference type="EMBL" id="JAKZEU010000002">
    <property type="protein sequence ID" value="MCQ0969651.1"/>
    <property type="molecule type" value="Genomic_DNA"/>
</dbReference>
<dbReference type="SUPFAM" id="SSF48613">
    <property type="entry name" value="Heme oxygenase-like"/>
    <property type="match status" value="1"/>
</dbReference>
<keyword evidence="1" id="KW-0784">Thiamine biosynthesis</keyword>
<comment type="similarity">
    <text evidence="1">Belongs to the TenA family.</text>
</comment>
<evidence type="ECO:0000259" key="2">
    <source>
        <dbReference type="Pfam" id="PF03070"/>
    </source>
</evidence>
<dbReference type="NCBIfam" id="TIGR04306">
    <property type="entry name" value="salvage_TenA"/>
    <property type="match status" value="1"/>
</dbReference>
<dbReference type="InterPro" id="IPR050967">
    <property type="entry name" value="Thiamine_Salvage_TenA"/>
</dbReference>
<dbReference type="Proteomes" id="UP001203945">
    <property type="component" value="Unassembled WGS sequence"/>
</dbReference>
<dbReference type="InterPro" id="IPR027574">
    <property type="entry name" value="Thiaminase_II"/>
</dbReference>
<sequence length="256" mass="28132">MNTNGIAATAERKDLLSNAQAENEAARTLSKGGPDYGVTFPLWRAAAGASWHDYTRHPFVEGLGDGTLPRKAFMRYLVQDYLFLVQFSRAWALAVTKAETLDEMRACAKTVHALLDKELHLHVAICAAEGIPEAELFSTREAPQNIAYTRYVLDAGHSGDFLDLIAALTPCVLGYGEIGARLASRGNETGYADWIATYAASGYQDTCRAVGSLIDSAVAYRLGSEPQESPRWRRLCNRFETATRLEVDFWEMGLSG</sequence>
<dbReference type="InterPro" id="IPR004305">
    <property type="entry name" value="Thiaminase-2/PQQC"/>
</dbReference>
<feature type="domain" description="Thiaminase-2/PQQC" evidence="2">
    <location>
        <begin position="49"/>
        <end position="254"/>
    </location>
</feature>
<dbReference type="CDD" id="cd19367">
    <property type="entry name" value="TenA_C_ScTHI20-like"/>
    <property type="match status" value="1"/>
</dbReference>
<dbReference type="EC" id="3.5.99.2" evidence="1"/>
<protein>
    <recommendedName>
        <fullName evidence="1">Aminopyrimidine aminohydrolase</fullName>
        <ecNumber evidence="1">3.5.99.2</ecNumber>
    </recommendedName>
</protein>
<proteinExistence type="inferred from homology"/>
<comment type="function">
    <text evidence="1">Catalyzes an amino-pyrimidine hydrolysis reaction at the C5' of the pyrimidine moiety of thiamine compounds, a reaction that is part of a thiamine salvage pathway.</text>
</comment>